<evidence type="ECO:0008006" key="4">
    <source>
        <dbReference type="Google" id="ProtNLM"/>
    </source>
</evidence>
<gene>
    <name evidence="2" type="ORF">BF_0159</name>
</gene>
<dbReference type="EMBL" id="KY630187">
    <property type="protein sequence ID" value="AQW88684.1"/>
    <property type="molecule type" value="Genomic_DNA"/>
</dbReference>
<evidence type="ECO:0000313" key="2">
    <source>
        <dbReference type="EMBL" id="AQW88684.1"/>
    </source>
</evidence>
<organism evidence="2 3">
    <name type="scientific">Serratia phage BF</name>
    <dbReference type="NCBI Taxonomy" id="1962671"/>
    <lineage>
        <taxon>Viruses</taxon>
        <taxon>Duplodnaviria</taxon>
        <taxon>Heunggongvirae</taxon>
        <taxon>Uroviricota</taxon>
        <taxon>Caudoviricetes</taxon>
        <taxon>Eneladusvirus</taxon>
        <taxon>Eneladusvirus BF</taxon>
    </lineage>
</organism>
<sequence>MLEFIKLYKWPIGLAAFLLYTVLMLFSGWQVHTYYVGYQQNIEQKIEKIVDNGVRNYQQNQAKGLEDTKSLLDNARVNTIIKEPTIINRPIYMQQCMDQAGVDLLKQYKLDSKAAIEGTKK</sequence>
<keyword evidence="1" id="KW-0472">Membrane</keyword>
<keyword evidence="3" id="KW-1185">Reference proteome</keyword>
<name>A0A1S6UAI7_9CAUD</name>
<reference evidence="2" key="1">
    <citation type="submission" date="2017-02" db="EMBL/GenBank/DDBJ databases">
        <title>Genome sequence of Serratia marcescens phage BF.</title>
        <authorList>
            <person name="Casey E."/>
            <person name="Fitzgerald B."/>
            <person name="Mahony J."/>
            <person name="Lugli G."/>
            <person name="Ventura M."/>
            <person name="van Sinderen D."/>
        </authorList>
    </citation>
    <scope>NUCLEOTIDE SEQUENCE [LARGE SCALE GENOMIC DNA]</scope>
</reference>
<proteinExistence type="predicted"/>
<dbReference type="OrthoDB" id="21667at10239"/>
<protein>
    <recommendedName>
        <fullName evidence="4">I-spanin</fullName>
    </recommendedName>
</protein>
<feature type="transmembrane region" description="Helical" evidence="1">
    <location>
        <begin position="12"/>
        <end position="31"/>
    </location>
</feature>
<dbReference type="Proteomes" id="UP000221837">
    <property type="component" value="Genome"/>
</dbReference>
<keyword evidence="1" id="KW-1133">Transmembrane helix</keyword>
<evidence type="ECO:0000256" key="1">
    <source>
        <dbReference type="SAM" id="Phobius"/>
    </source>
</evidence>
<evidence type="ECO:0000313" key="3">
    <source>
        <dbReference type="Proteomes" id="UP000221837"/>
    </source>
</evidence>
<keyword evidence="1" id="KW-0812">Transmembrane</keyword>
<accession>A0A1S6UAI7</accession>